<dbReference type="GO" id="GO:0030973">
    <property type="term" value="F:molybdate ion binding"/>
    <property type="evidence" value="ECO:0007669"/>
    <property type="project" value="TreeGrafter"/>
</dbReference>
<dbReference type="PANTHER" id="PTHR30632:SF0">
    <property type="entry name" value="SULFATE-BINDING PROTEIN"/>
    <property type="match status" value="1"/>
</dbReference>
<dbReference type="PANTHER" id="PTHR30632">
    <property type="entry name" value="MOLYBDATE-BINDING PERIPLASMIC PROTEIN"/>
    <property type="match status" value="1"/>
</dbReference>
<reference evidence="5 6" key="1">
    <citation type="submission" date="2018-11" db="EMBL/GenBank/DDBJ databases">
        <title>Sequencing the genomes of 1000 actinobacteria strains.</title>
        <authorList>
            <person name="Klenk H.-P."/>
        </authorList>
    </citation>
    <scope>NUCLEOTIDE SEQUENCE [LARGE SCALE GENOMIC DNA]</scope>
    <source>
        <strain evidence="5 6">DSM 12652</strain>
    </source>
</reference>
<dbReference type="GO" id="GO:0015689">
    <property type="term" value="P:molybdate ion transport"/>
    <property type="evidence" value="ECO:0007669"/>
    <property type="project" value="InterPro"/>
</dbReference>
<keyword evidence="6" id="KW-1185">Reference proteome</keyword>
<feature type="binding site" evidence="4">
    <location>
        <position position="187"/>
    </location>
    <ligand>
        <name>molybdate</name>
        <dbReference type="ChEBI" id="CHEBI:36264"/>
    </ligand>
</feature>
<dbReference type="Gene3D" id="3.40.190.10">
    <property type="entry name" value="Periplasmic binding protein-like II"/>
    <property type="match status" value="2"/>
</dbReference>
<dbReference type="PIRSF" id="PIRSF004846">
    <property type="entry name" value="ModA"/>
    <property type="match status" value="1"/>
</dbReference>
<dbReference type="EMBL" id="RKHO01000001">
    <property type="protein sequence ID" value="ROR91108.1"/>
    <property type="molecule type" value="Genomic_DNA"/>
</dbReference>
<dbReference type="PROSITE" id="PS51257">
    <property type="entry name" value="PROKAR_LIPOPROTEIN"/>
    <property type="match status" value="1"/>
</dbReference>
<dbReference type="GO" id="GO:0046872">
    <property type="term" value="F:metal ion binding"/>
    <property type="evidence" value="ECO:0007669"/>
    <property type="project" value="UniProtKB-KW"/>
</dbReference>
<gene>
    <name evidence="5" type="ORF">EDD33_1969</name>
</gene>
<dbReference type="InterPro" id="IPR005950">
    <property type="entry name" value="ModA"/>
</dbReference>
<keyword evidence="3" id="KW-0732">Signal</keyword>
<dbReference type="Pfam" id="PF13531">
    <property type="entry name" value="SBP_bac_11"/>
    <property type="match status" value="1"/>
</dbReference>
<evidence type="ECO:0000256" key="4">
    <source>
        <dbReference type="PIRSR" id="PIRSR004846-1"/>
    </source>
</evidence>
<dbReference type="SUPFAM" id="SSF53850">
    <property type="entry name" value="Periplasmic binding protein-like II"/>
    <property type="match status" value="1"/>
</dbReference>
<keyword evidence="4" id="KW-0500">Molybdenum</keyword>
<protein>
    <submittedName>
        <fullName evidence="5">Molybdate transport system substrate-binding protein</fullName>
    </submittedName>
</protein>
<evidence type="ECO:0000256" key="1">
    <source>
        <dbReference type="ARBA" id="ARBA00009175"/>
    </source>
</evidence>
<dbReference type="NCBIfam" id="TIGR01256">
    <property type="entry name" value="modA"/>
    <property type="match status" value="1"/>
</dbReference>
<sequence>MKARAAAIVFATVSAALTSSCSLTKPDTTVVRVFAVPSMAATLTTMAGQFEQDHPGTHVEFRFGRGASLARQLEQGESADVFVASTPQSMDRLEALADIDTPTFFITNRAVIVVPRGNPRTITGPASLVREDLDVAVCPRGQHDACGDLARDAFGLLRLTVKPTRAYDEQDVLDQVAGGAADAGIVYATDVLASRQPVETVEIPPRFAIGSSYGIATVKDSDHARLARDFVQIVTSPASRTLLRTAGFGAPQETG</sequence>
<dbReference type="InterPro" id="IPR050682">
    <property type="entry name" value="ModA/WtpA"/>
</dbReference>
<keyword evidence="2 4" id="KW-0479">Metal-binding</keyword>
<accession>A0A3N2CUL7</accession>
<evidence type="ECO:0000256" key="3">
    <source>
        <dbReference type="ARBA" id="ARBA00022729"/>
    </source>
</evidence>
<dbReference type="AlphaFoldDB" id="A0A3N2CUL7"/>
<feature type="binding site" evidence="4">
    <location>
        <position position="38"/>
    </location>
    <ligand>
        <name>molybdate</name>
        <dbReference type="ChEBI" id="CHEBI:36264"/>
    </ligand>
</feature>
<evidence type="ECO:0000313" key="6">
    <source>
        <dbReference type="Proteomes" id="UP000281738"/>
    </source>
</evidence>
<proteinExistence type="inferred from homology"/>
<dbReference type="Proteomes" id="UP000281738">
    <property type="component" value="Unassembled WGS sequence"/>
</dbReference>
<comment type="caution">
    <text evidence="5">The sequence shown here is derived from an EMBL/GenBank/DDBJ whole genome shotgun (WGS) entry which is preliminary data.</text>
</comment>
<dbReference type="RefSeq" id="WP_246003662.1">
    <property type="nucleotide sequence ID" value="NZ_RKHO01000001.1"/>
</dbReference>
<comment type="similarity">
    <text evidence="1">Belongs to the bacterial solute-binding protein ModA family.</text>
</comment>
<organism evidence="5 6">
    <name type="scientific">Nocardioides aurantiacus</name>
    <dbReference type="NCBI Taxonomy" id="86796"/>
    <lineage>
        <taxon>Bacteria</taxon>
        <taxon>Bacillati</taxon>
        <taxon>Actinomycetota</taxon>
        <taxon>Actinomycetes</taxon>
        <taxon>Propionibacteriales</taxon>
        <taxon>Nocardioidaceae</taxon>
        <taxon>Nocardioides</taxon>
    </lineage>
</organism>
<name>A0A3N2CUL7_9ACTN</name>
<evidence type="ECO:0000256" key="2">
    <source>
        <dbReference type="ARBA" id="ARBA00022723"/>
    </source>
</evidence>
<evidence type="ECO:0000313" key="5">
    <source>
        <dbReference type="EMBL" id="ROR91108.1"/>
    </source>
</evidence>